<sequence length="172" mass="20137">MSISSLIIFIFLIGNTVLLFILLIKQNKQAHERLHLIALIQKERERYNSEKNKELAKEQRTHMLLLALRIREAVDKQTEDIHARVIEDAPLEHGMSNEEMARSFSTKQALAVENLFILFRNYVDTYWLTEQKQPKNLFRGTKEDPSSELSQLHSASRQLVKKIDQLLIDIQK</sequence>
<keyword evidence="1" id="KW-0472">Membrane</keyword>
<feature type="transmembrane region" description="Helical" evidence="1">
    <location>
        <begin position="6"/>
        <end position="24"/>
    </location>
</feature>
<dbReference type="EMBL" id="JAWJBA010000001">
    <property type="protein sequence ID" value="MDV2683375.1"/>
    <property type="molecule type" value="Genomic_DNA"/>
</dbReference>
<protein>
    <submittedName>
        <fullName evidence="2">Uncharacterized protein</fullName>
    </submittedName>
</protein>
<evidence type="ECO:0000313" key="2">
    <source>
        <dbReference type="EMBL" id="MDV2683375.1"/>
    </source>
</evidence>
<accession>A0ABU3X644</accession>
<gene>
    <name evidence="2" type="ORF">RYX56_03200</name>
</gene>
<name>A0ABU3X644_9BACI</name>
<dbReference type="RefSeq" id="WP_317120685.1">
    <property type="nucleotide sequence ID" value="NZ_JAWJBA010000001.1"/>
</dbReference>
<dbReference type="Proteomes" id="UP001287282">
    <property type="component" value="Unassembled WGS sequence"/>
</dbReference>
<evidence type="ECO:0000313" key="3">
    <source>
        <dbReference type="Proteomes" id="UP001287282"/>
    </source>
</evidence>
<keyword evidence="3" id="KW-1185">Reference proteome</keyword>
<keyword evidence="1" id="KW-1133">Transmembrane helix</keyword>
<proteinExistence type="predicted"/>
<comment type="caution">
    <text evidence="2">The sequence shown here is derived from an EMBL/GenBank/DDBJ whole genome shotgun (WGS) entry which is preliminary data.</text>
</comment>
<keyword evidence="1" id="KW-0812">Transmembrane</keyword>
<organism evidence="2 3">
    <name type="scientific">Alkalihalophilus lindianensis</name>
    <dbReference type="NCBI Taxonomy" id="1630542"/>
    <lineage>
        <taxon>Bacteria</taxon>
        <taxon>Bacillati</taxon>
        <taxon>Bacillota</taxon>
        <taxon>Bacilli</taxon>
        <taxon>Bacillales</taxon>
        <taxon>Bacillaceae</taxon>
        <taxon>Alkalihalophilus</taxon>
    </lineage>
</organism>
<evidence type="ECO:0000256" key="1">
    <source>
        <dbReference type="SAM" id="Phobius"/>
    </source>
</evidence>
<reference evidence="2 3" key="1">
    <citation type="submission" date="2023-10" db="EMBL/GenBank/DDBJ databases">
        <title>Screening of Alkalihalobacillus lindianensis BZ-TG-R113 and Its Alleviation of Salt Stress on Rapeseed Growth.</title>
        <authorList>
            <person name="Zhao B."/>
            <person name="Guo T."/>
        </authorList>
    </citation>
    <scope>NUCLEOTIDE SEQUENCE [LARGE SCALE GENOMIC DNA]</scope>
    <source>
        <strain evidence="2 3">BZ-TG-R113</strain>
    </source>
</reference>